<organism evidence="13 14">
    <name type="scientific">Comamonas kerstersii</name>
    <dbReference type="NCBI Taxonomy" id="225992"/>
    <lineage>
        <taxon>Bacteria</taxon>
        <taxon>Pseudomonadati</taxon>
        <taxon>Pseudomonadota</taxon>
        <taxon>Betaproteobacteria</taxon>
        <taxon>Burkholderiales</taxon>
        <taxon>Comamonadaceae</taxon>
        <taxon>Comamonas</taxon>
    </lineage>
</organism>
<protein>
    <recommendedName>
        <fullName evidence="9">Membrane fusion protein (MFP) family protein</fullName>
    </recommendedName>
</protein>
<keyword evidence="7 9" id="KW-1133">Transmembrane helix</keyword>
<evidence type="ECO:0000256" key="8">
    <source>
        <dbReference type="ARBA" id="ARBA00023136"/>
    </source>
</evidence>
<dbReference type="Gene3D" id="2.40.30.170">
    <property type="match status" value="1"/>
</dbReference>
<sequence length="447" mass="49592">MDASSLDADLIDPKDDLLSVDDRHYVRLGWLIVLVGVVGFLGWAMLAPLDAGVPVDAKVVVSGNRKAVQPISGGKVQRILVTEGQRVQEGQVLVVLEPNVASNQLDSLQFQFLSSLATENRLMAERDGLNDIRFDERLLQAEREGNLQAAEIIQAQRQLFDSRRSAQQATLGGLEATLRGLREQSDSLQRILQSRRSQRETFEHQLAGQRSLADDGLLARNRLLESERQYLQLAGSVADDQGRLAQLQGQVQEYELRLIQQREDYQKELRTALAETRTRTADLRSRLDSAQYEVNNMQIVAPTEGIVAGLAVFTQGGVVSAGDKLMDIVPLDQPLLVEGRLPVQEVDKVQAGQPVELEFSAFNRASTPKLPGTVKTVSADRLEDEQGMPYYHVEIAVDDLKGREVQPGLQLQPGMPVTAFVKTGERTLMSYLLKPLRDRARLALTEE</sequence>
<evidence type="ECO:0000313" key="13">
    <source>
        <dbReference type="EMBL" id="ARA00017.1"/>
    </source>
</evidence>
<keyword evidence="6 9" id="KW-0812">Transmembrane</keyword>
<dbReference type="InterPro" id="IPR006144">
    <property type="entry name" value="Secretion_HlyD_CS"/>
</dbReference>
<feature type="domain" description="AprE-like beta-barrel" evidence="12">
    <location>
        <begin position="335"/>
        <end position="424"/>
    </location>
</feature>
<dbReference type="InterPro" id="IPR010129">
    <property type="entry name" value="T1SS_HlyD"/>
</dbReference>
<evidence type="ECO:0000256" key="1">
    <source>
        <dbReference type="ARBA" id="ARBA00004377"/>
    </source>
</evidence>
<keyword evidence="4 9" id="KW-1003">Cell membrane</keyword>
<keyword evidence="8 9" id="KW-0472">Membrane</keyword>
<evidence type="ECO:0000313" key="14">
    <source>
        <dbReference type="Proteomes" id="UP000242792"/>
    </source>
</evidence>
<accession>A0A1V0BJ89</accession>
<dbReference type="Pfam" id="PF26002">
    <property type="entry name" value="Beta-barrel_AprE"/>
    <property type="match status" value="1"/>
</dbReference>
<dbReference type="PRINTS" id="PR01490">
    <property type="entry name" value="RTXTOXIND"/>
</dbReference>
<keyword evidence="3 9" id="KW-0813">Transport</keyword>
<evidence type="ECO:0000259" key="11">
    <source>
        <dbReference type="Pfam" id="PF25994"/>
    </source>
</evidence>
<dbReference type="GO" id="GO:0005886">
    <property type="term" value="C:plasma membrane"/>
    <property type="evidence" value="ECO:0007669"/>
    <property type="project" value="UniProtKB-SubCell"/>
</dbReference>
<evidence type="ECO:0000259" key="12">
    <source>
        <dbReference type="Pfam" id="PF26002"/>
    </source>
</evidence>
<dbReference type="NCBIfam" id="TIGR01843">
    <property type="entry name" value="type_I_hlyD"/>
    <property type="match status" value="1"/>
</dbReference>
<dbReference type="GO" id="GO:0009306">
    <property type="term" value="P:protein secretion"/>
    <property type="evidence" value="ECO:0007669"/>
    <property type="project" value="InterPro"/>
</dbReference>
<name>A0A1V0BJ89_9BURK</name>
<evidence type="ECO:0000256" key="3">
    <source>
        <dbReference type="ARBA" id="ARBA00022448"/>
    </source>
</evidence>
<evidence type="ECO:0000256" key="5">
    <source>
        <dbReference type="ARBA" id="ARBA00022519"/>
    </source>
</evidence>
<feature type="domain" description="AprE-like long alpha-helical hairpin" evidence="11">
    <location>
        <begin position="102"/>
        <end position="292"/>
    </location>
</feature>
<feature type="transmembrane region" description="Helical" evidence="9">
    <location>
        <begin position="28"/>
        <end position="46"/>
    </location>
</feature>
<keyword evidence="5 9" id="KW-0997">Cell inner membrane</keyword>
<dbReference type="Proteomes" id="UP000242792">
    <property type="component" value="Chromosome"/>
</dbReference>
<evidence type="ECO:0000256" key="2">
    <source>
        <dbReference type="ARBA" id="ARBA00009477"/>
    </source>
</evidence>
<evidence type="ECO:0000256" key="4">
    <source>
        <dbReference type="ARBA" id="ARBA00022475"/>
    </source>
</evidence>
<dbReference type="PROSITE" id="PS00543">
    <property type="entry name" value="HLYD_FAMILY"/>
    <property type="match status" value="1"/>
</dbReference>
<dbReference type="Pfam" id="PF25994">
    <property type="entry name" value="HH_AprE"/>
    <property type="match status" value="1"/>
</dbReference>
<dbReference type="InterPro" id="IPR050739">
    <property type="entry name" value="MFP"/>
</dbReference>
<proteinExistence type="inferred from homology"/>
<dbReference type="PANTHER" id="PTHR30386:SF17">
    <property type="entry name" value="ALKALINE PROTEASE SECRETION PROTEIN APRE"/>
    <property type="match status" value="1"/>
</dbReference>
<gene>
    <name evidence="13" type="ORF">B5M06_15050</name>
</gene>
<comment type="similarity">
    <text evidence="2 9">Belongs to the membrane fusion protein (MFP) (TC 8.A.1) family.</text>
</comment>
<dbReference type="AlphaFoldDB" id="A0A1V0BJ89"/>
<dbReference type="EMBL" id="CP020121">
    <property type="protein sequence ID" value="ARA00017.1"/>
    <property type="molecule type" value="Genomic_DNA"/>
</dbReference>
<keyword evidence="10" id="KW-0175">Coiled coil</keyword>
<evidence type="ECO:0000256" key="9">
    <source>
        <dbReference type="RuleBase" id="RU365093"/>
    </source>
</evidence>
<comment type="subcellular location">
    <subcellularLocation>
        <location evidence="1 9">Cell inner membrane</location>
        <topology evidence="1 9">Single-pass membrane protein</topology>
    </subcellularLocation>
</comment>
<evidence type="ECO:0000256" key="7">
    <source>
        <dbReference type="ARBA" id="ARBA00022989"/>
    </source>
</evidence>
<dbReference type="InterPro" id="IPR058781">
    <property type="entry name" value="HH_AprE-like"/>
</dbReference>
<dbReference type="InterPro" id="IPR058982">
    <property type="entry name" value="Beta-barrel_AprE"/>
</dbReference>
<reference evidence="13 14" key="1">
    <citation type="submission" date="2017-03" db="EMBL/GenBank/DDBJ databases">
        <title>Rapid Whole Genome Sequencing of Comamonas kerstersii Causing Continuous ambulatory Peritoneal Dialysis-Associated Peritonitis.</title>
        <authorList>
            <person name="Zheng B."/>
        </authorList>
    </citation>
    <scope>NUCLEOTIDE SEQUENCE [LARGE SCALE GENOMIC DNA]</scope>
    <source>
        <strain evidence="13 14">8943</strain>
    </source>
</reference>
<dbReference type="SUPFAM" id="SSF111369">
    <property type="entry name" value="HlyD-like secretion proteins"/>
    <property type="match status" value="1"/>
</dbReference>
<evidence type="ECO:0000256" key="10">
    <source>
        <dbReference type="SAM" id="Coils"/>
    </source>
</evidence>
<dbReference type="KEGG" id="cke:B5M06_15050"/>
<dbReference type="Gene3D" id="2.40.50.100">
    <property type="match status" value="1"/>
</dbReference>
<dbReference type="PANTHER" id="PTHR30386">
    <property type="entry name" value="MEMBRANE FUSION SUBUNIT OF EMRAB-TOLC MULTIDRUG EFFLUX PUMP"/>
    <property type="match status" value="1"/>
</dbReference>
<feature type="coiled-coil region" evidence="10">
    <location>
        <begin position="237"/>
        <end position="264"/>
    </location>
</feature>
<dbReference type="OrthoDB" id="9775513at2"/>
<evidence type="ECO:0000256" key="6">
    <source>
        <dbReference type="ARBA" id="ARBA00022692"/>
    </source>
</evidence>